<feature type="region of interest" description="Disordered" evidence="1">
    <location>
        <begin position="238"/>
        <end position="285"/>
    </location>
</feature>
<organism evidence="2 3">
    <name type="scientific">Pyrrhoderma noxium</name>
    <dbReference type="NCBI Taxonomy" id="2282107"/>
    <lineage>
        <taxon>Eukaryota</taxon>
        <taxon>Fungi</taxon>
        <taxon>Dikarya</taxon>
        <taxon>Basidiomycota</taxon>
        <taxon>Agaricomycotina</taxon>
        <taxon>Agaricomycetes</taxon>
        <taxon>Hymenochaetales</taxon>
        <taxon>Hymenochaetaceae</taxon>
        <taxon>Pyrrhoderma</taxon>
    </lineage>
</organism>
<protein>
    <submittedName>
        <fullName evidence="2">Uncharacterized protein</fullName>
    </submittedName>
</protein>
<gene>
    <name evidence="2" type="ORF">PNOK_0037200</name>
</gene>
<dbReference type="AlphaFoldDB" id="A0A286UUR7"/>
<evidence type="ECO:0000256" key="1">
    <source>
        <dbReference type="SAM" id="MobiDB-lite"/>
    </source>
</evidence>
<dbReference type="EMBL" id="NBII01000001">
    <property type="protein sequence ID" value="PAV23304.1"/>
    <property type="molecule type" value="Genomic_DNA"/>
</dbReference>
<comment type="caution">
    <text evidence="2">The sequence shown here is derived from an EMBL/GenBank/DDBJ whole genome shotgun (WGS) entry which is preliminary data.</text>
</comment>
<keyword evidence="3" id="KW-1185">Reference proteome</keyword>
<evidence type="ECO:0000313" key="3">
    <source>
        <dbReference type="Proteomes" id="UP000217199"/>
    </source>
</evidence>
<evidence type="ECO:0000313" key="2">
    <source>
        <dbReference type="EMBL" id="PAV23304.1"/>
    </source>
</evidence>
<dbReference type="Proteomes" id="UP000217199">
    <property type="component" value="Unassembled WGS sequence"/>
</dbReference>
<name>A0A286UUR7_9AGAM</name>
<dbReference type="OrthoDB" id="3045172at2759"/>
<dbReference type="InParanoid" id="A0A286UUR7"/>
<feature type="compositionally biased region" description="Basic residues" evidence="1">
    <location>
        <begin position="306"/>
        <end position="326"/>
    </location>
</feature>
<accession>A0A286UUR7</accession>
<proteinExistence type="predicted"/>
<reference evidence="2 3" key="1">
    <citation type="journal article" date="2017" name="Mol. Ecol.">
        <title>Comparative and population genomic landscape of Phellinus noxius: A hypervariable fungus causing root rot in trees.</title>
        <authorList>
            <person name="Chung C.L."/>
            <person name="Lee T.J."/>
            <person name="Akiba M."/>
            <person name="Lee H.H."/>
            <person name="Kuo T.H."/>
            <person name="Liu D."/>
            <person name="Ke H.M."/>
            <person name="Yokoi T."/>
            <person name="Roa M.B."/>
            <person name="Lu M.J."/>
            <person name="Chang Y.Y."/>
            <person name="Ann P.J."/>
            <person name="Tsai J.N."/>
            <person name="Chen C.Y."/>
            <person name="Tzean S.S."/>
            <person name="Ota Y."/>
            <person name="Hattori T."/>
            <person name="Sahashi N."/>
            <person name="Liou R.F."/>
            <person name="Kikuchi T."/>
            <person name="Tsai I.J."/>
        </authorList>
    </citation>
    <scope>NUCLEOTIDE SEQUENCE [LARGE SCALE GENOMIC DNA]</scope>
    <source>
        <strain evidence="2 3">FFPRI411160</strain>
    </source>
</reference>
<feature type="region of interest" description="Disordered" evidence="1">
    <location>
        <begin position="173"/>
        <end position="225"/>
    </location>
</feature>
<sequence>MPSSKRQTLRPRPSFFFIFLFFVGALFIRNLGIRHAVVRAPAKAKLQQNLSESVHQFENTQHGLGFVSDKYTLAQTDNNELAGPGKQRRIKLNGYWKEVRASLGLASLPDTIPGPVIVISDLDKAEDARITVDETRDNQHRLWRLGRINTAVRRSISGTAVEAIGSSLLEVHNQKQKQKHNQGHDSELPVSSQPKNKHIKEKEESPDVIPGSRTQHSPSLLSSPSLKLEAEVEVNVHSTPDDLLGHKAQNRQSANTKTNKKLDKSHPSLFLSDDSKPGSNTGVHTPIPSLAAAFRAIAAHELDTKSHRHSDSHRVHRRTHARRGSHHLGSAALRSLGDD</sequence>
<feature type="region of interest" description="Disordered" evidence="1">
    <location>
        <begin position="303"/>
        <end position="339"/>
    </location>
</feature>